<protein>
    <recommendedName>
        <fullName evidence="6">Transcription factor domain-containing protein</fullName>
    </recommendedName>
</protein>
<feature type="compositionally biased region" description="Polar residues" evidence="3">
    <location>
        <begin position="114"/>
        <end position="124"/>
    </location>
</feature>
<dbReference type="GO" id="GO:0000976">
    <property type="term" value="F:transcription cis-regulatory region binding"/>
    <property type="evidence" value="ECO:0007669"/>
    <property type="project" value="TreeGrafter"/>
</dbReference>
<evidence type="ECO:0000256" key="3">
    <source>
        <dbReference type="SAM" id="MobiDB-lite"/>
    </source>
</evidence>
<evidence type="ECO:0008006" key="6">
    <source>
        <dbReference type="Google" id="ProtNLM"/>
    </source>
</evidence>
<evidence type="ECO:0000313" key="4">
    <source>
        <dbReference type="EMBL" id="KAH3672637.1"/>
    </source>
</evidence>
<dbReference type="GO" id="GO:0045944">
    <property type="term" value="P:positive regulation of transcription by RNA polymerase II"/>
    <property type="evidence" value="ECO:0007669"/>
    <property type="project" value="TreeGrafter"/>
</dbReference>
<keyword evidence="5" id="KW-1185">Reference proteome</keyword>
<feature type="compositionally biased region" description="Basic and acidic residues" evidence="3">
    <location>
        <begin position="103"/>
        <end position="113"/>
    </location>
</feature>
<name>A0A9P8PIV2_9ASCO</name>
<gene>
    <name evidence="4" type="ORF">OGATHE_002282</name>
</gene>
<sequence>MAQETKRRKSSHGEIKFIDQTIETVRLVEKGRPKLPGTSIINFSRGENKLEPPENQSMESDMANIPMIFNQELVGLFFSPEGYGLENLQDPPNSVPDFVESIHSSEPESHTHDNQSISEEAIHSQGSQISCRQSQLVAPYDSQNEIALIMFYTQTICQFYTMKSPDWNLYAYMGSRLAFQYVPLKYAIFSLSALHMSIRDSLPIDFAKRYYDEALAAVMQENFNGGKVSVELLLTTCFFLLLFDITRGTKHAKQILRKVWFKLQIGRFFEPKDGSASHDLSPYSYQILCYLLQMDIRSALFSGNISFPDYISLSKEKKNSNIEYLKRSKAYDNQASDIARLTQGVSGNIYGDSYPNDFSEDDSLIDFIVVINMRNIMTLGRIVRLRNWLNQCGNSTEFDSSSFKKEIDELVLENRKLVNLKSNRDLGPNVRFSILICYALGYCAVILYDRVCRPSIRTNDRCQSAATEIMKITIELASLRNSPYPKTQLWPFPLLIAGVETTDPIYQRWVLDRFTEYEKQGWGVHMTKAIALLKECFHRQASSGTRVDVGEIMETTTGTFVL</sequence>
<comment type="caution">
    <text evidence="4">The sequence shown here is derived from an EMBL/GenBank/DDBJ whole genome shotgun (WGS) entry which is preliminary data.</text>
</comment>
<dbReference type="AlphaFoldDB" id="A0A9P8PIV2"/>
<keyword evidence="2" id="KW-0539">Nucleus</keyword>
<evidence type="ECO:0000256" key="2">
    <source>
        <dbReference type="ARBA" id="ARBA00023242"/>
    </source>
</evidence>
<dbReference type="GO" id="GO:0005634">
    <property type="term" value="C:nucleus"/>
    <property type="evidence" value="ECO:0007669"/>
    <property type="project" value="UniProtKB-SubCell"/>
</dbReference>
<dbReference type="PANTHER" id="PTHR37534:SF15">
    <property type="entry name" value="ZN(II)2CYS6 TRANSCRIPTION FACTOR (EUROFUNG)"/>
    <property type="match status" value="1"/>
</dbReference>
<dbReference type="InterPro" id="IPR021858">
    <property type="entry name" value="Fun_TF"/>
</dbReference>
<comment type="subcellular location">
    <subcellularLocation>
        <location evidence="1">Nucleus</location>
    </subcellularLocation>
</comment>
<dbReference type="PANTHER" id="PTHR37534">
    <property type="entry name" value="TRANSCRIPTIONAL ACTIVATOR PROTEIN UGA3"/>
    <property type="match status" value="1"/>
</dbReference>
<proteinExistence type="predicted"/>
<dbReference type="EMBL" id="JAEUBD010000753">
    <property type="protein sequence ID" value="KAH3672637.1"/>
    <property type="molecule type" value="Genomic_DNA"/>
</dbReference>
<feature type="region of interest" description="Disordered" evidence="3">
    <location>
        <begin position="102"/>
        <end position="124"/>
    </location>
</feature>
<reference evidence="4" key="1">
    <citation type="journal article" date="2021" name="Open Biol.">
        <title>Shared evolutionary footprints suggest mitochondrial oxidative damage underlies multiple complex I losses in fungi.</title>
        <authorList>
            <person name="Schikora-Tamarit M.A."/>
            <person name="Marcet-Houben M."/>
            <person name="Nosek J."/>
            <person name="Gabaldon T."/>
        </authorList>
    </citation>
    <scope>NUCLEOTIDE SEQUENCE</scope>
    <source>
        <strain evidence="4">NCAIM Y.01608</strain>
    </source>
</reference>
<evidence type="ECO:0000256" key="1">
    <source>
        <dbReference type="ARBA" id="ARBA00004123"/>
    </source>
</evidence>
<organism evidence="4 5">
    <name type="scientific">Ogataea polymorpha</name>
    <dbReference type="NCBI Taxonomy" id="460523"/>
    <lineage>
        <taxon>Eukaryota</taxon>
        <taxon>Fungi</taxon>
        <taxon>Dikarya</taxon>
        <taxon>Ascomycota</taxon>
        <taxon>Saccharomycotina</taxon>
        <taxon>Pichiomycetes</taxon>
        <taxon>Pichiales</taxon>
        <taxon>Pichiaceae</taxon>
        <taxon>Ogataea</taxon>
    </lineage>
</organism>
<dbReference type="Pfam" id="PF11951">
    <property type="entry name" value="Fungal_trans_2"/>
    <property type="match status" value="1"/>
</dbReference>
<accession>A0A9P8PIV2</accession>
<dbReference type="Proteomes" id="UP000788993">
    <property type="component" value="Unassembled WGS sequence"/>
</dbReference>
<reference evidence="4" key="2">
    <citation type="submission" date="2021-01" db="EMBL/GenBank/DDBJ databases">
        <authorList>
            <person name="Schikora-Tamarit M.A."/>
        </authorList>
    </citation>
    <scope>NUCLEOTIDE SEQUENCE</scope>
    <source>
        <strain evidence="4">NCAIM Y.01608</strain>
    </source>
</reference>
<dbReference type="GO" id="GO:0003700">
    <property type="term" value="F:DNA-binding transcription factor activity"/>
    <property type="evidence" value="ECO:0007669"/>
    <property type="project" value="TreeGrafter"/>
</dbReference>
<evidence type="ECO:0000313" key="5">
    <source>
        <dbReference type="Proteomes" id="UP000788993"/>
    </source>
</evidence>